<evidence type="ECO:0000313" key="3">
    <source>
        <dbReference type="Proteomes" id="UP000199529"/>
    </source>
</evidence>
<reference evidence="3" key="1">
    <citation type="submission" date="2016-10" db="EMBL/GenBank/DDBJ databases">
        <authorList>
            <person name="Varghese N."/>
            <person name="Submissions S."/>
        </authorList>
    </citation>
    <scope>NUCLEOTIDE SEQUENCE [LARGE SCALE GENOMIC DNA]</scope>
    <source>
        <strain evidence="3">CGMCC 4.3530</strain>
    </source>
</reference>
<dbReference type="EMBL" id="FNOK01000006">
    <property type="protein sequence ID" value="SDW92585.1"/>
    <property type="molecule type" value="Genomic_DNA"/>
</dbReference>
<dbReference type="GO" id="GO:0004803">
    <property type="term" value="F:transposase activity"/>
    <property type="evidence" value="ECO:0007669"/>
    <property type="project" value="InterPro"/>
</dbReference>
<dbReference type="InterPro" id="IPR036390">
    <property type="entry name" value="WH_DNA-bd_sf"/>
</dbReference>
<dbReference type="SUPFAM" id="SSF46785">
    <property type="entry name" value="Winged helix' DNA-binding domain"/>
    <property type="match status" value="1"/>
</dbReference>
<evidence type="ECO:0000313" key="2">
    <source>
        <dbReference type="EMBL" id="SDW92585.1"/>
    </source>
</evidence>
<gene>
    <name evidence="2" type="ORF">SAMN05216215_100696</name>
</gene>
<sequence length="142" mass="16303">MTLLRRLGKHSHENRLYRAFRELGRVIRTVTPLRFLSEPELRGQITAITNKAEAFHGYAEWLMIGVADLLVEDELACYRPNPAHQRAKLLEVTPTGRAALHRMQAAYTQLALRTTEGLDSDRLDLARETLSELQRRLESELP</sequence>
<dbReference type="Gene3D" id="1.10.10.10">
    <property type="entry name" value="Winged helix-like DNA-binding domain superfamily/Winged helix DNA-binding domain"/>
    <property type="match status" value="1"/>
</dbReference>
<keyword evidence="3" id="KW-1185">Reference proteome</keyword>
<dbReference type="Proteomes" id="UP000199529">
    <property type="component" value="Unassembled WGS sequence"/>
</dbReference>
<protein>
    <submittedName>
        <fullName evidence="2">Tn3 transposase DDE domain-containing protein</fullName>
    </submittedName>
</protein>
<accession>A0A1H2XIA0</accession>
<name>A0A1H2XIA0_9PSEU</name>
<organism evidence="2 3">
    <name type="scientific">Saccharopolyspora shandongensis</name>
    <dbReference type="NCBI Taxonomy" id="418495"/>
    <lineage>
        <taxon>Bacteria</taxon>
        <taxon>Bacillati</taxon>
        <taxon>Actinomycetota</taxon>
        <taxon>Actinomycetes</taxon>
        <taxon>Pseudonocardiales</taxon>
        <taxon>Pseudonocardiaceae</taxon>
        <taxon>Saccharopolyspora</taxon>
    </lineage>
</organism>
<evidence type="ECO:0000259" key="1">
    <source>
        <dbReference type="Pfam" id="PF01526"/>
    </source>
</evidence>
<dbReference type="Pfam" id="PF01526">
    <property type="entry name" value="DDE_Tnp_Tn3"/>
    <property type="match status" value="1"/>
</dbReference>
<dbReference type="AlphaFoldDB" id="A0A1H2XIA0"/>
<feature type="domain" description="Tn3 transposase DDE" evidence="1">
    <location>
        <begin position="2"/>
        <end position="66"/>
    </location>
</feature>
<dbReference type="STRING" id="418495.SAMN05216215_100696"/>
<dbReference type="InterPro" id="IPR036388">
    <property type="entry name" value="WH-like_DNA-bd_sf"/>
</dbReference>
<dbReference type="GO" id="GO:0006313">
    <property type="term" value="P:DNA transposition"/>
    <property type="evidence" value="ECO:0007669"/>
    <property type="project" value="InterPro"/>
</dbReference>
<proteinExistence type="predicted"/>
<dbReference type="InterPro" id="IPR002513">
    <property type="entry name" value="Tn3_Tnp_DDE_dom"/>
</dbReference>